<evidence type="ECO:0000313" key="3">
    <source>
        <dbReference type="EMBL" id="CAA9252026.1"/>
    </source>
</evidence>
<evidence type="ECO:0000256" key="1">
    <source>
        <dbReference type="SAM" id="Coils"/>
    </source>
</evidence>
<sequence>MDGITDVSAWHPLARVLGVLLGGTSFITFAGLVADKLWPSANRRLDDAKDRRIEDDQRIARLEEALEEMTKKWLAAERQVHAKERETWERDAQLLMLRSKLGMPVVLMTLLAFLPFLIDAAIQLYAAGELRIPDQYKAIWVVLVLAWQGYAKVSKEQERQHDAQVLTRQGLPMGEPLPPRAVERALFTETTLPEAHAAATGVPRVAA</sequence>
<dbReference type="EMBL" id="CADCTC010000129">
    <property type="protein sequence ID" value="CAA9252026.1"/>
    <property type="molecule type" value="Genomic_DNA"/>
</dbReference>
<feature type="transmembrane region" description="Helical" evidence="2">
    <location>
        <begin position="12"/>
        <end position="34"/>
    </location>
</feature>
<feature type="transmembrane region" description="Helical" evidence="2">
    <location>
        <begin position="105"/>
        <end position="126"/>
    </location>
</feature>
<name>A0A6J4IJH2_9CHLR</name>
<organism evidence="3">
    <name type="scientific">uncultured Chloroflexota bacterium</name>
    <dbReference type="NCBI Taxonomy" id="166587"/>
    <lineage>
        <taxon>Bacteria</taxon>
        <taxon>Bacillati</taxon>
        <taxon>Chloroflexota</taxon>
        <taxon>environmental samples</taxon>
    </lineage>
</organism>
<evidence type="ECO:0000256" key="2">
    <source>
        <dbReference type="SAM" id="Phobius"/>
    </source>
</evidence>
<evidence type="ECO:0008006" key="4">
    <source>
        <dbReference type="Google" id="ProtNLM"/>
    </source>
</evidence>
<keyword evidence="2" id="KW-0472">Membrane</keyword>
<keyword evidence="2" id="KW-1133">Transmembrane helix</keyword>
<proteinExistence type="predicted"/>
<protein>
    <recommendedName>
        <fullName evidence="4">Holin of 3TMs, for gene-transfer release</fullName>
    </recommendedName>
</protein>
<feature type="coiled-coil region" evidence="1">
    <location>
        <begin position="45"/>
        <end position="86"/>
    </location>
</feature>
<accession>A0A6J4IJH2</accession>
<dbReference type="AlphaFoldDB" id="A0A6J4IJH2"/>
<keyword evidence="1" id="KW-0175">Coiled coil</keyword>
<keyword evidence="2" id="KW-0812">Transmembrane</keyword>
<gene>
    <name evidence="3" type="ORF">AVDCRST_MAG77-2142</name>
</gene>
<reference evidence="3" key="1">
    <citation type="submission" date="2020-02" db="EMBL/GenBank/DDBJ databases">
        <authorList>
            <person name="Meier V. D."/>
        </authorList>
    </citation>
    <scope>NUCLEOTIDE SEQUENCE</scope>
    <source>
        <strain evidence="3">AVDCRST_MAG77</strain>
    </source>
</reference>